<proteinExistence type="predicted"/>
<keyword evidence="2" id="KW-1185">Reference proteome</keyword>
<evidence type="ECO:0000313" key="2">
    <source>
        <dbReference type="Proteomes" id="UP000247591"/>
    </source>
</evidence>
<evidence type="ECO:0008006" key="3">
    <source>
        <dbReference type="Google" id="ProtNLM"/>
    </source>
</evidence>
<organism evidence="1 2">
    <name type="scientific">Williamsia limnetica</name>
    <dbReference type="NCBI Taxonomy" id="882452"/>
    <lineage>
        <taxon>Bacteria</taxon>
        <taxon>Bacillati</taxon>
        <taxon>Actinomycetota</taxon>
        <taxon>Actinomycetes</taxon>
        <taxon>Mycobacteriales</taxon>
        <taxon>Nocardiaceae</taxon>
        <taxon>Williamsia</taxon>
    </lineage>
</organism>
<evidence type="ECO:0000313" key="1">
    <source>
        <dbReference type="EMBL" id="PYE12977.1"/>
    </source>
</evidence>
<dbReference type="Gene3D" id="3.40.50.720">
    <property type="entry name" value="NAD(P)-binding Rossmann-like Domain"/>
    <property type="match status" value="1"/>
</dbReference>
<comment type="caution">
    <text evidence="1">The sequence shown here is derived from an EMBL/GenBank/DDBJ whole genome shotgun (WGS) entry which is preliminary data.</text>
</comment>
<gene>
    <name evidence="1" type="ORF">DFR67_11987</name>
</gene>
<accession>A0A318RHY9</accession>
<reference evidence="1 2" key="1">
    <citation type="submission" date="2018-06" db="EMBL/GenBank/DDBJ databases">
        <title>Genomic Encyclopedia of Type Strains, Phase IV (KMG-IV): sequencing the most valuable type-strain genomes for metagenomic binning, comparative biology and taxonomic classification.</title>
        <authorList>
            <person name="Goeker M."/>
        </authorList>
    </citation>
    <scope>NUCLEOTIDE SEQUENCE [LARGE SCALE GENOMIC DNA]</scope>
    <source>
        <strain evidence="1 2">DSM 45521</strain>
    </source>
</reference>
<sequence>MTVTASLPVLRPGAAVLVRPGGRVQVGCDPETAVIVEPTGHLDPARLATLLRSLTSRRPRDEIVAAATEAGLSRTDLEQLLDDLVIAGVAHHEVAAPPTRLRVRLHGSGPLAVAISGALRAAGVDLVRSVRKPSLIDAADPDPLVHQDRVSAWASDLVVLTDYLTHDPWLVSSLMRHRIPHLMVRLRDGVGVIGPMVLPGLTSCLHCADHHRTDRDRDWPIVSAQLLGICGWAGSATIAGTAAVTAAQIEQIAALTRSGQPNPPPPSTVNTTIEFRANPSSMAVRHWPPHPLCGCRSAR</sequence>
<dbReference type="RefSeq" id="WP_110472216.1">
    <property type="nucleotide sequence ID" value="NZ_QJSP01000019.1"/>
</dbReference>
<dbReference type="OrthoDB" id="4426339at2"/>
<protein>
    <recommendedName>
        <fullName evidence="3">Bacteriocin biosynthesis cyclodehydratase domain-containing protein</fullName>
    </recommendedName>
</protein>
<dbReference type="AlphaFoldDB" id="A0A318RHY9"/>
<dbReference type="EMBL" id="QJSP01000019">
    <property type="protein sequence ID" value="PYE12977.1"/>
    <property type="molecule type" value="Genomic_DNA"/>
</dbReference>
<dbReference type="Proteomes" id="UP000247591">
    <property type="component" value="Unassembled WGS sequence"/>
</dbReference>
<name>A0A318RHY9_WILLI</name>